<dbReference type="SUPFAM" id="SSF54593">
    <property type="entry name" value="Glyoxalase/Bleomycin resistance protein/Dihydroxybiphenyl dioxygenase"/>
    <property type="match status" value="1"/>
</dbReference>
<dbReference type="EMBL" id="UINC01047942">
    <property type="protein sequence ID" value="SVB57852.1"/>
    <property type="molecule type" value="Genomic_DNA"/>
</dbReference>
<name>A0A382F5E0_9ZZZZ</name>
<evidence type="ECO:0000313" key="2">
    <source>
        <dbReference type="EMBL" id="SVB57852.1"/>
    </source>
</evidence>
<proteinExistence type="predicted"/>
<dbReference type="InterPro" id="IPR029068">
    <property type="entry name" value="Glyas_Bleomycin-R_OHBP_Dase"/>
</dbReference>
<dbReference type="PROSITE" id="PS51819">
    <property type="entry name" value="VOC"/>
    <property type="match status" value="1"/>
</dbReference>
<accession>A0A382F5E0</accession>
<dbReference type="AlphaFoldDB" id="A0A382F5E0"/>
<dbReference type="Gene3D" id="3.10.180.10">
    <property type="entry name" value="2,3-Dihydroxybiphenyl 1,2-Dioxygenase, domain 1"/>
    <property type="match status" value="1"/>
</dbReference>
<feature type="domain" description="VOC" evidence="1">
    <location>
        <begin position="1"/>
        <end position="74"/>
    </location>
</feature>
<evidence type="ECO:0000259" key="1">
    <source>
        <dbReference type="PROSITE" id="PS51819"/>
    </source>
</evidence>
<protein>
    <recommendedName>
        <fullName evidence="1">VOC domain-containing protein</fullName>
    </recommendedName>
</protein>
<gene>
    <name evidence="2" type="ORF">METZ01_LOCUS210706</name>
</gene>
<dbReference type="InterPro" id="IPR004360">
    <property type="entry name" value="Glyas_Fos-R_dOase_dom"/>
</dbReference>
<dbReference type="InterPro" id="IPR037523">
    <property type="entry name" value="VOC_core"/>
</dbReference>
<organism evidence="2">
    <name type="scientific">marine metagenome</name>
    <dbReference type="NCBI Taxonomy" id="408172"/>
    <lineage>
        <taxon>unclassified sequences</taxon>
        <taxon>metagenomes</taxon>
        <taxon>ecological metagenomes</taxon>
    </lineage>
</organism>
<reference evidence="2" key="1">
    <citation type="submission" date="2018-05" db="EMBL/GenBank/DDBJ databases">
        <authorList>
            <person name="Lanie J.A."/>
            <person name="Ng W.-L."/>
            <person name="Kazmierczak K.M."/>
            <person name="Andrzejewski T.M."/>
            <person name="Davidsen T.M."/>
            <person name="Wayne K.J."/>
            <person name="Tettelin H."/>
            <person name="Glass J.I."/>
            <person name="Rusch D."/>
            <person name="Podicherti R."/>
            <person name="Tsui H.-C.T."/>
            <person name="Winkler M.E."/>
        </authorList>
    </citation>
    <scope>NUCLEOTIDE SEQUENCE</scope>
</reference>
<dbReference type="Pfam" id="PF00903">
    <property type="entry name" value="Glyoxalase"/>
    <property type="match status" value="1"/>
</dbReference>
<sequence>MDEPAYLVAKNLCAGTLDVCFRWDGTIEEAVEHLTEAGIIIVEGPVLRWAADGVWGQSVYFRDPDGNLLEFLSTDPPCEALFLP</sequence>